<feature type="compositionally biased region" description="Basic residues" evidence="1">
    <location>
        <begin position="155"/>
        <end position="167"/>
    </location>
</feature>
<protein>
    <recommendedName>
        <fullName evidence="4">Gag-pol polyprotein</fullName>
    </recommendedName>
</protein>
<dbReference type="OrthoDB" id="903981at2759"/>
<evidence type="ECO:0000313" key="3">
    <source>
        <dbReference type="Proteomes" id="UP001153555"/>
    </source>
</evidence>
<reference evidence="2" key="1">
    <citation type="submission" date="2019-12" db="EMBL/GenBank/DDBJ databases">
        <authorList>
            <person name="Scholes J."/>
        </authorList>
    </citation>
    <scope>NUCLEOTIDE SEQUENCE</scope>
</reference>
<feature type="region of interest" description="Disordered" evidence="1">
    <location>
        <begin position="149"/>
        <end position="172"/>
    </location>
</feature>
<dbReference type="EMBL" id="CACSLK010027831">
    <property type="protein sequence ID" value="CAA0830902.1"/>
    <property type="molecule type" value="Genomic_DNA"/>
</dbReference>
<proteinExistence type="predicted"/>
<accession>A0A9N7RII5</accession>
<evidence type="ECO:0000313" key="2">
    <source>
        <dbReference type="EMBL" id="CAA0830902.1"/>
    </source>
</evidence>
<feature type="non-terminal residue" evidence="2">
    <location>
        <position position="354"/>
    </location>
</feature>
<gene>
    <name evidence="2" type="ORF">SHERM_26285</name>
</gene>
<feature type="non-terminal residue" evidence="2">
    <location>
        <position position="1"/>
    </location>
</feature>
<dbReference type="Pfam" id="PF14223">
    <property type="entry name" value="Retrotran_gag_2"/>
    <property type="match status" value="1"/>
</dbReference>
<sequence>EYARWKKADEMEKCYILASISNVLQHQHQSKNTAADILINLRNLFGHQSRAARQEPICALMTTRMAVGTPVREHALEIMALFNELEVMKGFIDEKTQVDILLQSLPKSFYQFRLNHNMHKMHMALPELLAELQSLEALFTQAPHVLVAEQAGPSRPHKGKKRKKSTGKAKVQDAPVVLRPTPRAVAKKPKGRFHKCNKSGHWKVDYHVLKKGHARAVKRKREEVGITAHMPVKSFKAEDAEGVVLPHNDALVITAEVVGFNVKSVFIDTGSSMDVMFYDCFVQINKEVNMELKPVATALYGFNGGELMPMGEISLSVALGSGVMRMVRMVRFVVVGTESSYNIIMGRTSLNSFQ</sequence>
<organism evidence="2 3">
    <name type="scientific">Striga hermonthica</name>
    <name type="common">Purple witchweed</name>
    <name type="synonym">Buchnera hermonthica</name>
    <dbReference type="NCBI Taxonomy" id="68872"/>
    <lineage>
        <taxon>Eukaryota</taxon>
        <taxon>Viridiplantae</taxon>
        <taxon>Streptophyta</taxon>
        <taxon>Embryophyta</taxon>
        <taxon>Tracheophyta</taxon>
        <taxon>Spermatophyta</taxon>
        <taxon>Magnoliopsida</taxon>
        <taxon>eudicotyledons</taxon>
        <taxon>Gunneridae</taxon>
        <taxon>Pentapetalae</taxon>
        <taxon>asterids</taxon>
        <taxon>lamiids</taxon>
        <taxon>Lamiales</taxon>
        <taxon>Orobanchaceae</taxon>
        <taxon>Buchnereae</taxon>
        <taxon>Striga</taxon>
    </lineage>
</organism>
<dbReference type="PANTHER" id="PTHR33240:SF15">
    <property type="entry name" value="GAG-PRO-LIKE PROTEIN"/>
    <property type="match status" value="1"/>
</dbReference>
<evidence type="ECO:0008006" key="4">
    <source>
        <dbReference type="Google" id="ProtNLM"/>
    </source>
</evidence>
<dbReference type="InterPro" id="IPR021109">
    <property type="entry name" value="Peptidase_aspartic_dom_sf"/>
</dbReference>
<keyword evidence="3" id="KW-1185">Reference proteome</keyword>
<dbReference type="Gene3D" id="2.40.70.10">
    <property type="entry name" value="Acid Proteases"/>
    <property type="match status" value="1"/>
</dbReference>
<evidence type="ECO:0000256" key="1">
    <source>
        <dbReference type="SAM" id="MobiDB-lite"/>
    </source>
</evidence>
<dbReference type="PANTHER" id="PTHR33240">
    <property type="entry name" value="OS08G0508500 PROTEIN"/>
    <property type="match status" value="1"/>
</dbReference>
<dbReference type="Proteomes" id="UP001153555">
    <property type="component" value="Unassembled WGS sequence"/>
</dbReference>
<name>A0A9N7RII5_STRHE</name>
<dbReference type="AlphaFoldDB" id="A0A9N7RII5"/>
<comment type="caution">
    <text evidence="2">The sequence shown here is derived from an EMBL/GenBank/DDBJ whole genome shotgun (WGS) entry which is preliminary data.</text>
</comment>